<organism evidence="2 3">
    <name type="scientific">Scytonema hofmannii FACHB-248</name>
    <dbReference type="NCBI Taxonomy" id="1842502"/>
    <lineage>
        <taxon>Bacteria</taxon>
        <taxon>Bacillati</taxon>
        <taxon>Cyanobacteriota</taxon>
        <taxon>Cyanophyceae</taxon>
        <taxon>Nostocales</taxon>
        <taxon>Scytonemataceae</taxon>
        <taxon>Scytonema</taxon>
    </lineage>
</organism>
<gene>
    <name evidence="2" type="ORF">H6G81_20075</name>
</gene>
<evidence type="ECO:0000313" key="3">
    <source>
        <dbReference type="Proteomes" id="UP000660380"/>
    </source>
</evidence>
<protein>
    <submittedName>
        <fullName evidence="2">Uncharacterized protein</fullName>
    </submittedName>
</protein>
<evidence type="ECO:0000256" key="1">
    <source>
        <dbReference type="SAM" id="SignalP"/>
    </source>
</evidence>
<evidence type="ECO:0000313" key="2">
    <source>
        <dbReference type="EMBL" id="MBD2606768.1"/>
    </source>
</evidence>
<dbReference type="EMBL" id="JACJTA010000047">
    <property type="protein sequence ID" value="MBD2606768.1"/>
    <property type="molecule type" value="Genomic_DNA"/>
</dbReference>
<feature type="signal peptide" evidence="1">
    <location>
        <begin position="1"/>
        <end position="32"/>
    </location>
</feature>
<feature type="chain" id="PRO_5046657669" evidence="1">
    <location>
        <begin position="33"/>
        <end position="156"/>
    </location>
</feature>
<proteinExistence type="predicted"/>
<accession>A0ABR8GTU2</accession>
<name>A0ABR8GTU2_9CYAN</name>
<dbReference type="RefSeq" id="WP_029634228.1">
    <property type="nucleotide sequence ID" value="NZ_JACJTA010000047.1"/>
</dbReference>
<keyword evidence="1" id="KW-0732">Signal</keyword>
<comment type="caution">
    <text evidence="2">The sequence shown here is derived from an EMBL/GenBank/DDBJ whole genome shotgun (WGS) entry which is preliminary data.</text>
</comment>
<keyword evidence="3" id="KW-1185">Reference proteome</keyword>
<dbReference type="Proteomes" id="UP000660380">
    <property type="component" value="Unassembled WGS sequence"/>
</dbReference>
<sequence>MLDKKVQALFGTVAAITAISASLLVAATPVRADNREYIYEVRNQLIEKAIASGLRGYSLTHEPMIDALDHGRSNYITVNLSAGTSYGMVGVCDRDCRDLDISLYDSRGNRIASDLGDDDIPAITINPSRSGTYQVKVDMASCNTQACYYGIGVFGK</sequence>
<dbReference type="Gene3D" id="2.60.120.380">
    <property type="match status" value="1"/>
</dbReference>
<reference evidence="2 3" key="1">
    <citation type="journal article" date="2020" name="ISME J.">
        <title>Comparative genomics reveals insights into cyanobacterial evolution and habitat adaptation.</title>
        <authorList>
            <person name="Chen M.Y."/>
            <person name="Teng W.K."/>
            <person name="Zhao L."/>
            <person name="Hu C.X."/>
            <person name="Zhou Y.K."/>
            <person name="Han B.P."/>
            <person name="Song L.R."/>
            <person name="Shu W.S."/>
        </authorList>
    </citation>
    <scope>NUCLEOTIDE SEQUENCE [LARGE SCALE GENOMIC DNA]</scope>
    <source>
        <strain evidence="2 3">FACHB-248</strain>
    </source>
</reference>